<comment type="caution">
    <text evidence="1">The sequence shown here is derived from an EMBL/GenBank/DDBJ whole genome shotgun (WGS) entry which is preliminary data.</text>
</comment>
<feature type="non-terminal residue" evidence="1">
    <location>
        <position position="1"/>
    </location>
</feature>
<protein>
    <submittedName>
        <fullName evidence="1">Uncharacterized protein</fullName>
    </submittedName>
</protein>
<keyword evidence="2" id="KW-1185">Reference proteome</keyword>
<gene>
    <name evidence="1" type="ORF">B0T18DRAFT_412766</name>
</gene>
<sequence>MSSASYIHAEISAVNNWLWIAGLWTSWPPRALTCTRTFKQAPWIGSSHYEYPKINCTTT</sequence>
<evidence type="ECO:0000313" key="1">
    <source>
        <dbReference type="EMBL" id="KAK0746911.1"/>
    </source>
</evidence>
<evidence type="ECO:0000313" key="2">
    <source>
        <dbReference type="Proteomes" id="UP001172155"/>
    </source>
</evidence>
<dbReference type="AlphaFoldDB" id="A0AA40K5P8"/>
<dbReference type="Proteomes" id="UP001172155">
    <property type="component" value="Unassembled WGS sequence"/>
</dbReference>
<organism evidence="1 2">
    <name type="scientific">Schizothecium vesticola</name>
    <dbReference type="NCBI Taxonomy" id="314040"/>
    <lineage>
        <taxon>Eukaryota</taxon>
        <taxon>Fungi</taxon>
        <taxon>Dikarya</taxon>
        <taxon>Ascomycota</taxon>
        <taxon>Pezizomycotina</taxon>
        <taxon>Sordariomycetes</taxon>
        <taxon>Sordariomycetidae</taxon>
        <taxon>Sordariales</taxon>
        <taxon>Schizotheciaceae</taxon>
        <taxon>Schizothecium</taxon>
    </lineage>
</organism>
<dbReference type="EMBL" id="JAUKUD010000004">
    <property type="protein sequence ID" value="KAK0746911.1"/>
    <property type="molecule type" value="Genomic_DNA"/>
</dbReference>
<accession>A0AA40K5P8</accession>
<name>A0AA40K5P8_9PEZI</name>
<reference evidence="1" key="1">
    <citation type="submission" date="2023-06" db="EMBL/GenBank/DDBJ databases">
        <title>Genome-scale phylogeny and comparative genomics of the fungal order Sordariales.</title>
        <authorList>
            <consortium name="Lawrence Berkeley National Laboratory"/>
            <person name="Hensen N."/>
            <person name="Bonometti L."/>
            <person name="Westerberg I."/>
            <person name="Brannstrom I.O."/>
            <person name="Guillou S."/>
            <person name="Cros-Aarteil S."/>
            <person name="Calhoun S."/>
            <person name="Haridas S."/>
            <person name="Kuo A."/>
            <person name="Mondo S."/>
            <person name="Pangilinan J."/>
            <person name="Riley R."/>
            <person name="LaButti K."/>
            <person name="Andreopoulos B."/>
            <person name="Lipzen A."/>
            <person name="Chen C."/>
            <person name="Yanf M."/>
            <person name="Daum C."/>
            <person name="Ng V."/>
            <person name="Clum A."/>
            <person name="Steindorff A."/>
            <person name="Ohm R."/>
            <person name="Martin F."/>
            <person name="Silar P."/>
            <person name="Natvig D."/>
            <person name="Lalanne C."/>
            <person name="Gautier V."/>
            <person name="Ament-velasquez S.L."/>
            <person name="Kruys A."/>
            <person name="Hutchinson M.I."/>
            <person name="Powell A.J."/>
            <person name="Barry K."/>
            <person name="Miller A.N."/>
            <person name="Grigoriev I.V."/>
            <person name="Debuchy R."/>
            <person name="Gladieux P."/>
            <person name="Thoren M.H."/>
            <person name="Johannesson H."/>
        </authorList>
    </citation>
    <scope>NUCLEOTIDE SEQUENCE</scope>
    <source>
        <strain evidence="1">SMH3187-1</strain>
    </source>
</reference>
<proteinExistence type="predicted"/>